<dbReference type="EMBL" id="MU866012">
    <property type="protein sequence ID" value="KAK4442585.1"/>
    <property type="molecule type" value="Genomic_DNA"/>
</dbReference>
<feature type="region of interest" description="Disordered" evidence="1">
    <location>
        <begin position="1"/>
        <end position="34"/>
    </location>
</feature>
<evidence type="ECO:0000313" key="4">
    <source>
        <dbReference type="Proteomes" id="UP001321760"/>
    </source>
</evidence>
<protein>
    <recommendedName>
        <fullName evidence="2">C2H2-type domain-containing protein</fullName>
    </recommendedName>
</protein>
<name>A0AAV9G2F1_9PEZI</name>
<sequence length="602" mass="64818">MSPSPFPPSQAPSPQHAGPTPHQGGDSSGADAVHQGQHCCRQAIQGFGGALHVAAVSLGQRFGDSAGPIVDGILSNGDKVIKCALSMESLAREQLETVAAEKEVYLRTKRQLERLLASLTKQQKSRLLRCRRCKIEFATPDGLDNHDEKYHREDLSPAPAKTSIGSSFDQHRHISTPPASSTSFKTSPTAHGHPETEEPPHRVFFQHAPFDHGPARRPSDPHPLGAQYQSPHDRPSPPKRRCSEQHLSESGRQPLFPIKQEVPELMASACISPPSTQVQQLSSPAGPQAPVAPIFVFGQQIHPNPSSTRPLQSSSVTPMQPPHMIVTQTYHPQGSSEMPVDVYQPGNEHAAEWGPPAGLSPVMMGSPRGSQPDQPFPGMPVAGTGKGGYAHSSIPRSEFHASAPVFHHVDWMGTVPGQVSHLQSVHGASITSPTTWGDAAAAPLPPDYIPSGPAWQGEMKAFVAPSGEVVTALVRVPAAMDESLYVHHARDPAQVEPRVPTMSPISETSNRDAQYSPPSAEEQEHSAVFSFSRVNQDTGLPISFEVPARPKVPPKVYNFQPPFIGPKRYIVEEMCVRDTHGDPLVSQLPTVSTAETNASPPQ</sequence>
<feature type="compositionally biased region" description="Pro residues" evidence="1">
    <location>
        <begin position="1"/>
        <end position="11"/>
    </location>
</feature>
<feature type="compositionally biased region" description="Basic and acidic residues" evidence="1">
    <location>
        <begin position="209"/>
        <end position="220"/>
    </location>
</feature>
<evidence type="ECO:0000256" key="1">
    <source>
        <dbReference type="SAM" id="MobiDB-lite"/>
    </source>
</evidence>
<accession>A0AAV9G2F1</accession>
<feature type="domain" description="C2H2-type" evidence="2">
    <location>
        <begin position="130"/>
        <end position="151"/>
    </location>
</feature>
<feature type="region of interest" description="Disordered" evidence="1">
    <location>
        <begin position="491"/>
        <end position="523"/>
    </location>
</feature>
<dbReference type="Proteomes" id="UP001321760">
    <property type="component" value="Unassembled WGS sequence"/>
</dbReference>
<dbReference type="InterPro" id="IPR013087">
    <property type="entry name" value="Znf_C2H2_type"/>
</dbReference>
<evidence type="ECO:0000313" key="3">
    <source>
        <dbReference type="EMBL" id="KAK4442585.1"/>
    </source>
</evidence>
<comment type="caution">
    <text evidence="3">The sequence shown here is derived from an EMBL/GenBank/DDBJ whole genome shotgun (WGS) entry which is preliminary data.</text>
</comment>
<reference evidence="3" key="2">
    <citation type="submission" date="2023-05" db="EMBL/GenBank/DDBJ databases">
        <authorList>
            <consortium name="Lawrence Berkeley National Laboratory"/>
            <person name="Steindorff A."/>
            <person name="Hensen N."/>
            <person name="Bonometti L."/>
            <person name="Westerberg I."/>
            <person name="Brannstrom I.O."/>
            <person name="Guillou S."/>
            <person name="Cros-Aarteil S."/>
            <person name="Calhoun S."/>
            <person name="Haridas S."/>
            <person name="Kuo A."/>
            <person name="Mondo S."/>
            <person name="Pangilinan J."/>
            <person name="Riley R."/>
            <person name="Labutti K."/>
            <person name="Andreopoulos B."/>
            <person name="Lipzen A."/>
            <person name="Chen C."/>
            <person name="Yanf M."/>
            <person name="Daum C."/>
            <person name="Ng V."/>
            <person name="Clum A."/>
            <person name="Ohm R."/>
            <person name="Martin F."/>
            <person name="Silar P."/>
            <person name="Natvig D."/>
            <person name="Lalanne C."/>
            <person name="Gautier V."/>
            <person name="Ament-Velasquez S.L."/>
            <person name="Kruys A."/>
            <person name="Hutchinson M.I."/>
            <person name="Powell A.J."/>
            <person name="Barry K."/>
            <person name="Miller A.N."/>
            <person name="Grigoriev I.V."/>
            <person name="Debuchy R."/>
            <person name="Gladieux P."/>
            <person name="Thoren M.H."/>
            <person name="Johannesson H."/>
        </authorList>
    </citation>
    <scope>NUCLEOTIDE SEQUENCE</scope>
    <source>
        <strain evidence="3">PSN243</strain>
    </source>
</reference>
<feature type="compositionally biased region" description="Basic and acidic residues" evidence="1">
    <location>
        <begin position="231"/>
        <end position="249"/>
    </location>
</feature>
<dbReference type="AlphaFoldDB" id="A0AAV9G2F1"/>
<reference evidence="3" key="1">
    <citation type="journal article" date="2023" name="Mol. Phylogenet. Evol.">
        <title>Genome-scale phylogeny and comparative genomics of the fungal order Sordariales.</title>
        <authorList>
            <person name="Hensen N."/>
            <person name="Bonometti L."/>
            <person name="Westerberg I."/>
            <person name="Brannstrom I.O."/>
            <person name="Guillou S."/>
            <person name="Cros-Aarteil S."/>
            <person name="Calhoun S."/>
            <person name="Haridas S."/>
            <person name="Kuo A."/>
            <person name="Mondo S."/>
            <person name="Pangilinan J."/>
            <person name="Riley R."/>
            <person name="LaButti K."/>
            <person name="Andreopoulos B."/>
            <person name="Lipzen A."/>
            <person name="Chen C."/>
            <person name="Yan M."/>
            <person name="Daum C."/>
            <person name="Ng V."/>
            <person name="Clum A."/>
            <person name="Steindorff A."/>
            <person name="Ohm R.A."/>
            <person name="Martin F."/>
            <person name="Silar P."/>
            <person name="Natvig D.O."/>
            <person name="Lalanne C."/>
            <person name="Gautier V."/>
            <person name="Ament-Velasquez S.L."/>
            <person name="Kruys A."/>
            <person name="Hutchinson M.I."/>
            <person name="Powell A.J."/>
            <person name="Barry K."/>
            <person name="Miller A.N."/>
            <person name="Grigoriev I.V."/>
            <person name="Debuchy R."/>
            <person name="Gladieux P."/>
            <person name="Hiltunen Thoren M."/>
            <person name="Johannesson H."/>
        </authorList>
    </citation>
    <scope>NUCLEOTIDE SEQUENCE</scope>
    <source>
        <strain evidence="3">PSN243</strain>
    </source>
</reference>
<keyword evidence="4" id="KW-1185">Reference proteome</keyword>
<organism evidence="3 4">
    <name type="scientific">Podospora aff. communis PSN243</name>
    <dbReference type="NCBI Taxonomy" id="3040156"/>
    <lineage>
        <taxon>Eukaryota</taxon>
        <taxon>Fungi</taxon>
        <taxon>Dikarya</taxon>
        <taxon>Ascomycota</taxon>
        <taxon>Pezizomycotina</taxon>
        <taxon>Sordariomycetes</taxon>
        <taxon>Sordariomycetidae</taxon>
        <taxon>Sordariales</taxon>
        <taxon>Podosporaceae</taxon>
        <taxon>Podospora</taxon>
    </lineage>
</organism>
<feature type="compositionally biased region" description="Polar residues" evidence="1">
    <location>
        <begin position="587"/>
        <end position="602"/>
    </location>
</feature>
<feature type="compositionally biased region" description="Polar residues" evidence="1">
    <location>
        <begin position="503"/>
        <end position="517"/>
    </location>
</feature>
<feature type="region of interest" description="Disordered" evidence="1">
    <location>
        <begin position="581"/>
        <end position="602"/>
    </location>
</feature>
<gene>
    <name evidence="3" type="ORF">QBC34DRAFT_444081</name>
</gene>
<feature type="compositionally biased region" description="Polar residues" evidence="1">
    <location>
        <begin position="177"/>
        <end position="189"/>
    </location>
</feature>
<feature type="region of interest" description="Disordered" evidence="1">
    <location>
        <begin position="155"/>
        <end position="256"/>
    </location>
</feature>
<evidence type="ECO:0000259" key="2">
    <source>
        <dbReference type="PROSITE" id="PS00028"/>
    </source>
</evidence>
<dbReference type="PROSITE" id="PS00028">
    <property type="entry name" value="ZINC_FINGER_C2H2_1"/>
    <property type="match status" value="1"/>
</dbReference>
<proteinExistence type="predicted"/>
<feature type="compositionally biased region" description="Basic and acidic residues" evidence="1">
    <location>
        <begin position="192"/>
        <end position="201"/>
    </location>
</feature>